<feature type="chain" id="PRO_5014954091" evidence="1">
    <location>
        <begin position="20"/>
        <end position="172"/>
    </location>
</feature>
<protein>
    <submittedName>
        <fullName evidence="2">Putative secreted peptide</fullName>
    </submittedName>
</protein>
<evidence type="ECO:0000256" key="1">
    <source>
        <dbReference type="SAM" id="SignalP"/>
    </source>
</evidence>
<feature type="signal peptide" evidence="1">
    <location>
        <begin position="1"/>
        <end position="19"/>
    </location>
</feature>
<evidence type="ECO:0000313" key="2">
    <source>
        <dbReference type="EMBL" id="MBW31476.1"/>
    </source>
</evidence>
<keyword evidence="1" id="KW-0732">Signal</keyword>
<proteinExistence type="predicted"/>
<name>A0A2M3ZSD8_9DIPT</name>
<accession>A0A2M3ZSD8</accession>
<reference evidence="2" key="1">
    <citation type="submission" date="2018-01" db="EMBL/GenBank/DDBJ databases">
        <title>An insight into the sialome of Amazonian anophelines.</title>
        <authorList>
            <person name="Ribeiro J.M."/>
            <person name="Scarpassa V."/>
            <person name="Calvo E."/>
        </authorList>
    </citation>
    <scope>NUCLEOTIDE SEQUENCE</scope>
    <source>
        <tissue evidence="2">Salivary glands</tissue>
    </source>
</reference>
<organism evidence="2">
    <name type="scientific">Anopheles braziliensis</name>
    <dbReference type="NCBI Taxonomy" id="58242"/>
    <lineage>
        <taxon>Eukaryota</taxon>
        <taxon>Metazoa</taxon>
        <taxon>Ecdysozoa</taxon>
        <taxon>Arthropoda</taxon>
        <taxon>Hexapoda</taxon>
        <taxon>Insecta</taxon>
        <taxon>Pterygota</taxon>
        <taxon>Neoptera</taxon>
        <taxon>Endopterygota</taxon>
        <taxon>Diptera</taxon>
        <taxon>Nematocera</taxon>
        <taxon>Culicoidea</taxon>
        <taxon>Culicidae</taxon>
        <taxon>Anophelinae</taxon>
        <taxon>Anopheles</taxon>
    </lineage>
</organism>
<dbReference type="AlphaFoldDB" id="A0A2M3ZSD8"/>
<dbReference type="EMBL" id="GGFM01010725">
    <property type="protein sequence ID" value="MBW31476.1"/>
    <property type="molecule type" value="Transcribed_RNA"/>
</dbReference>
<sequence length="172" mass="17756">MSCGSSFTLSFISLSFTAAFCRPASLAAFGGRPRKPGFQALPGSGHLLAGCWCCSSSMISSGSILIASSAGNCSSASTSSCDRCIGGLPMSANARRSLDASRTATVLLEAAPADLASSDLADSPADGFNRVREEATSSGCGPCLRRFFFSDRDCGVRSMHSSSYRFSIASML</sequence>